<feature type="transmembrane region" description="Helical" evidence="7">
    <location>
        <begin position="124"/>
        <end position="145"/>
    </location>
</feature>
<dbReference type="Proteomes" id="UP000694941">
    <property type="component" value="Unplaced"/>
</dbReference>
<keyword evidence="4 7" id="KW-0812">Transmembrane</keyword>
<evidence type="ECO:0000259" key="8">
    <source>
        <dbReference type="Pfam" id="PF23894"/>
    </source>
</evidence>
<dbReference type="InterPro" id="IPR055415">
    <property type="entry name" value="LD_SV2"/>
</dbReference>
<feature type="transmembrane region" description="Helical" evidence="7">
    <location>
        <begin position="434"/>
        <end position="456"/>
    </location>
</feature>
<dbReference type="Gene3D" id="2.160.20.80">
    <property type="entry name" value="E3 ubiquitin-protein ligase SopA"/>
    <property type="match status" value="1"/>
</dbReference>
<evidence type="ECO:0000256" key="7">
    <source>
        <dbReference type="SAM" id="Phobius"/>
    </source>
</evidence>
<organism evidence="9 10">
    <name type="scientific">Limulus polyphemus</name>
    <name type="common">Atlantic horseshoe crab</name>
    <dbReference type="NCBI Taxonomy" id="6850"/>
    <lineage>
        <taxon>Eukaryota</taxon>
        <taxon>Metazoa</taxon>
        <taxon>Ecdysozoa</taxon>
        <taxon>Arthropoda</taxon>
        <taxon>Chelicerata</taxon>
        <taxon>Merostomata</taxon>
        <taxon>Xiphosura</taxon>
        <taxon>Limulidae</taxon>
        <taxon>Limulus</taxon>
    </lineage>
</organism>
<dbReference type="Pfam" id="PF23894">
    <property type="entry name" value="LD_SV2"/>
    <property type="match status" value="1"/>
</dbReference>
<comment type="subcellular location">
    <subcellularLocation>
        <location evidence="1">Membrane</location>
        <topology evidence="1">Multi-pass membrane protein</topology>
    </subcellularLocation>
</comment>
<evidence type="ECO:0000313" key="9">
    <source>
        <dbReference type="Proteomes" id="UP000694941"/>
    </source>
</evidence>
<feature type="domain" description="SV2A/B/C luminal" evidence="8">
    <location>
        <begin position="273"/>
        <end position="360"/>
    </location>
</feature>
<comment type="similarity">
    <text evidence="2">Belongs to the major facilitator superfamily.</text>
</comment>
<feature type="transmembrane region" description="Helical" evidence="7">
    <location>
        <begin position="68"/>
        <end position="92"/>
    </location>
</feature>
<feature type="transmembrane region" description="Helical" evidence="7">
    <location>
        <begin position="230"/>
        <end position="252"/>
    </location>
</feature>
<keyword evidence="9" id="KW-1185">Reference proteome</keyword>
<feature type="transmembrane region" description="Helical" evidence="7">
    <location>
        <begin position="385"/>
        <end position="403"/>
    </location>
</feature>
<dbReference type="SUPFAM" id="SSF103473">
    <property type="entry name" value="MFS general substrate transporter"/>
    <property type="match status" value="2"/>
</dbReference>
<dbReference type="PANTHER" id="PTHR23511:SF42">
    <property type="entry name" value="SYNAPTIC VESICLE GLYCOPROTEIN 2C-LIKE"/>
    <property type="match status" value="1"/>
</dbReference>
<reference evidence="10" key="1">
    <citation type="submission" date="2025-08" db="UniProtKB">
        <authorList>
            <consortium name="RefSeq"/>
        </authorList>
    </citation>
    <scope>IDENTIFICATION</scope>
    <source>
        <tissue evidence="10">Muscle</tissue>
    </source>
</reference>
<dbReference type="GeneID" id="106461484"/>
<accession>A0ABM1SKL0</accession>
<dbReference type="InterPro" id="IPR005828">
    <property type="entry name" value="MFS_sugar_transport-like"/>
</dbReference>
<evidence type="ECO:0000256" key="3">
    <source>
        <dbReference type="ARBA" id="ARBA00022448"/>
    </source>
</evidence>
<dbReference type="PANTHER" id="PTHR23511">
    <property type="entry name" value="SYNAPTIC VESICLE GLYCOPROTEIN 2"/>
    <property type="match status" value="1"/>
</dbReference>
<feature type="transmembrane region" description="Helical" evidence="7">
    <location>
        <begin position="496"/>
        <end position="514"/>
    </location>
</feature>
<evidence type="ECO:0000313" key="10">
    <source>
        <dbReference type="RefSeq" id="XP_022244166.1"/>
    </source>
</evidence>
<evidence type="ECO:0000256" key="2">
    <source>
        <dbReference type="ARBA" id="ARBA00008335"/>
    </source>
</evidence>
<feature type="transmembrane region" description="Helical" evidence="7">
    <location>
        <begin position="410"/>
        <end position="428"/>
    </location>
</feature>
<dbReference type="Pfam" id="PF00083">
    <property type="entry name" value="Sugar_tr"/>
    <property type="match status" value="1"/>
</dbReference>
<evidence type="ECO:0000256" key="1">
    <source>
        <dbReference type="ARBA" id="ARBA00004141"/>
    </source>
</evidence>
<dbReference type="Gene3D" id="1.20.1250.20">
    <property type="entry name" value="MFS general substrate transporter like domains"/>
    <property type="match status" value="2"/>
</dbReference>
<dbReference type="RefSeq" id="XP_022244166.1">
    <property type="nucleotide sequence ID" value="XM_022388458.1"/>
</dbReference>
<dbReference type="InterPro" id="IPR036259">
    <property type="entry name" value="MFS_trans_sf"/>
</dbReference>
<keyword evidence="6 7" id="KW-0472">Membrane</keyword>
<proteinExistence type="inferred from homology"/>
<sequence length="524" mass="59777">MTHIKLENLENMTLVNREALPAGSYTQEVRRQSDTEFTEMDYVDSDMSVLSQFHEDAISQAGFGRFQWIVFMILGLGLAADSIEVLVIAYILPSAERELCMEASQKGWLGFTILLSEKLHFASWRIFLVICALPAVISSIGLFFLPESPRFLLEKGRDGEAMVIYQNIFKTNHAHSPGSEYQLSDMEMPTRQLFTIPLPTRRGLLAELIDALDSFWNSLMQIVCRPYTRITAVLLVVWVTTAFGFYGMSIWFPEYIKKITVDEFRARASSEVNKTIHNTVFNNTMENIHYYNTYFENVRFEDMVLSHCTFTNCTFLNCTFSDVRSSKTFFRRTEFYSAYFYDTDFHEYRFQDCNLENSHFISTTAGCTIDFDINYNLQTVFLENLFAQMAIIPGNILSSYVIDRLGRVKTMASSLFLTSLSAFFIWFLDTKASVIGFEAVFNFISISGWNALDVITTESYCATLRTTGYGFLSAISRFSAILGSLTFANFINISKAVPMLTTAIVLFTGCLIAFKLPETKDTLM</sequence>
<keyword evidence="5 7" id="KW-1133">Transmembrane helix</keyword>
<evidence type="ECO:0000256" key="6">
    <source>
        <dbReference type="ARBA" id="ARBA00023136"/>
    </source>
</evidence>
<gene>
    <name evidence="10" type="primary">LOC106461484</name>
</gene>
<keyword evidence="3" id="KW-0813">Transport</keyword>
<feature type="transmembrane region" description="Helical" evidence="7">
    <location>
        <begin position="468"/>
        <end position="490"/>
    </location>
</feature>
<evidence type="ECO:0000256" key="4">
    <source>
        <dbReference type="ARBA" id="ARBA00022692"/>
    </source>
</evidence>
<protein>
    <submittedName>
        <fullName evidence="10">Synaptic vesicle glycoprotein 2B-like isoform X2</fullName>
    </submittedName>
</protein>
<name>A0ABM1SKL0_LIMPO</name>
<evidence type="ECO:0000256" key="5">
    <source>
        <dbReference type="ARBA" id="ARBA00022989"/>
    </source>
</evidence>
<dbReference type="SUPFAM" id="SSF141571">
    <property type="entry name" value="Pentapeptide repeat-like"/>
    <property type="match status" value="1"/>
</dbReference>